<dbReference type="Pfam" id="PF07728">
    <property type="entry name" value="AAA_5"/>
    <property type="match status" value="1"/>
</dbReference>
<feature type="domain" description="AAA+ ATPase" evidence="1">
    <location>
        <begin position="240"/>
        <end position="416"/>
    </location>
</feature>
<name>A0A931F963_9FIRM</name>
<dbReference type="SMART" id="SM00382">
    <property type="entry name" value="AAA"/>
    <property type="match status" value="1"/>
</dbReference>
<dbReference type="GO" id="GO:0005524">
    <property type="term" value="F:ATP binding"/>
    <property type="evidence" value="ECO:0007669"/>
    <property type="project" value="InterPro"/>
</dbReference>
<dbReference type="SUPFAM" id="SSF52540">
    <property type="entry name" value="P-loop containing nucleoside triphosphate hydrolases"/>
    <property type="match status" value="1"/>
</dbReference>
<protein>
    <submittedName>
        <fullName evidence="2">AAA family ATPase</fullName>
    </submittedName>
</protein>
<dbReference type="EMBL" id="JADPIE010000002">
    <property type="protein sequence ID" value="MBF8436094.1"/>
    <property type="molecule type" value="Genomic_DNA"/>
</dbReference>
<gene>
    <name evidence="2" type="ORF">I0Q91_03300</name>
</gene>
<keyword evidence="3" id="KW-1185">Reference proteome</keyword>
<evidence type="ECO:0000259" key="1">
    <source>
        <dbReference type="SMART" id="SM00382"/>
    </source>
</evidence>
<dbReference type="PANTHER" id="PTHR37291:SF1">
    <property type="entry name" value="TYPE IV METHYL-DIRECTED RESTRICTION ENZYME ECOKMCRB SUBUNIT"/>
    <property type="match status" value="1"/>
</dbReference>
<dbReference type="RefSeq" id="WP_270452858.1">
    <property type="nucleotide sequence ID" value="NZ_JADPIE010000002.1"/>
</dbReference>
<proteinExistence type="predicted"/>
<comment type="caution">
    <text evidence="2">The sequence shown here is derived from an EMBL/GenBank/DDBJ whole genome shotgun (WGS) entry which is preliminary data.</text>
</comment>
<sequence length="592" mass="68686">MGNDQKNKLFYFTASSSAAQEHVTKTIKNSVNLMDYADYIDNGFLDELENPENVNMWGATPGTSNKSNWNKLEKVYRFLLYGSNQTFTHYGRVIAKVQNHQLAESIWGTTTKGETWEYIFFVEIIFKTDISIKEFNRFVGYSENFTPQGFSFIADTKLEKIINKYNSIDTAIKTLNDGIEYENDLKQNDPEVSEDNKDDQDLEYETGIKSKIRKIKNYINAKGFSYKPGTIENFYLSLKTKPFVLLAGISGTGKTKLVQLFAEAVGCNGEQFNLISVRPDWSDTSDLLGYTNIKGDFQPGPLIKTIKLANQNPDKPYLVCLDEMNLARVEYYFSDFLSKMETRKYKQDRIVTDELLSDIIFFEKENIEVADKHEYEGLHLSENLYIIGTVNMDETTHPFSKKVLDRANTIEFNQINLMDLPAQNDLDIETLNEENQFLKTKYLNLIDALPEKKSHIEEITGILRDINEILKSANLHAGYRIRDEINFYMIHADNYRLFSNDSQENQNKALDYQIKQKILPRIQGSSRELKNILIDLFDYFADTNFKVENRKISEQMIQHLENNQDIKYPQSADKVAHMIKRYEQDGFTAFWI</sequence>
<dbReference type="InterPro" id="IPR003593">
    <property type="entry name" value="AAA+_ATPase"/>
</dbReference>
<reference evidence="2" key="1">
    <citation type="submission" date="2020-11" db="EMBL/GenBank/DDBJ databases">
        <title>Halonatronomonas betainensis gen. nov., sp. nov. a novel haloalkaliphilic representative of the family Halanaerobiacae capable of betaine degradation.</title>
        <authorList>
            <person name="Boltyanskaya Y."/>
            <person name="Kevbrin V."/>
            <person name="Detkova E."/>
            <person name="Grouzdev D.S."/>
            <person name="Koziaeva V."/>
            <person name="Zhilina T."/>
        </authorList>
    </citation>
    <scope>NUCLEOTIDE SEQUENCE</scope>
    <source>
        <strain evidence="2">Z-7014</strain>
    </source>
</reference>
<dbReference type="AlphaFoldDB" id="A0A931F963"/>
<dbReference type="Gene3D" id="3.40.50.300">
    <property type="entry name" value="P-loop containing nucleotide triphosphate hydrolases"/>
    <property type="match status" value="1"/>
</dbReference>
<dbReference type="GO" id="GO:0016887">
    <property type="term" value="F:ATP hydrolysis activity"/>
    <property type="evidence" value="ECO:0007669"/>
    <property type="project" value="InterPro"/>
</dbReference>
<dbReference type="Proteomes" id="UP000621436">
    <property type="component" value="Unassembled WGS sequence"/>
</dbReference>
<organism evidence="2 3">
    <name type="scientific">Halonatronomonas betaini</name>
    <dbReference type="NCBI Taxonomy" id="2778430"/>
    <lineage>
        <taxon>Bacteria</taxon>
        <taxon>Bacillati</taxon>
        <taxon>Bacillota</taxon>
        <taxon>Clostridia</taxon>
        <taxon>Halanaerobiales</taxon>
        <taxon>Halarsenatibacteraceae</taxon>
        <taxon>Halonatronomonas</taxon>
    </lineage>
</organism>
<evidence type="ECO:0000313" key="3">
    <source>
        <dbReference type="Proteomes" id="UP000621436"/>
    </source>
</evidence>
<dbReference type="PANTHER" id="PTHR37291">
    <property type="entry name" value="5-METHYLCYTOSINE-SPECIFIC RESTRICTION ENZYME B"/>
    <property type="match status" value="1"/>
</dbReference>
<accession>A0A931F963</accession>
<dbReference type="InterPro" id="IPR027417">
    <property type="entry name" value="P-loop_NTPase"/>
</dbReference>
<evidence type="ECO:0000313" key="2">
    <source>
        <dbReference type="EMBL" id="MBF8436094.1"/>
    </source>
</evidence>
<dbReference type="InterPro" id="IPR011704">
    <property type="entry name" value="ATPase_dyneun-rel_AAA"/>
</dbReference>
<dbReference type="InterPro" id="IPR052934">
    <property type="entry name" value="Methyl-DNA_Rec/Restrict_Enz"/>
</dbReference>